<sequence length="82" mass="9192">MDRFGEVVDQAGDVLFLATDDRLHDCEWMAAGHITTDCLLDIGDGTSSGWRYSACYVTPLGDKICRLLGISLRFRKSRITHE</sequence>
<keyword evidence="2" id="KW-1185">Reference proteome</keyword>
<protein>
    <submittedName>
        <fullName evidence="1">Uncharacterized protein</fullName>
    </submittedName>
</protein>
<accession>A0A0C3BDQ4</accession>
<dbReference type="AlphaFoldDB" id="A0A0C3BDQ4"/>
<dbReference type="HOGENOM" id="CLU_2559724_0_0_1"/>
<reference evidence="1 2" key="1">
    <citation type="submission" date="2014-04" db="EMBL/GenBank/DDBJ databases">
        <authorList>
            <consortium name="DOE Joint Genome Institute"/>
            <person name="Kuo A."/>
            <person name="Zuccaro A."/>
            <person name="Kohler A."/>
            <person name="Nagy L.G."/>
            <person name="Floudas D."/>
            <person name="Copeland A."/>
            <person name="Barry K.W."/>
            <person name="Cichocki N."/>
            <person name="Veneault-Fourrey C."/>
            <person name="LaButti K."/>
            <person name="Lindquist E.A."/>
            <person name="Lipzen A."/>
            <person name="Lundell T."/>
            <person name="Morin E."/>
            <person name="Murat C."/>
            <person name="Sun H."/>
            <person name="Tunlid A."/>
            <person name="Henrissat B."/>
            <person name="Grigoriev I.V."/>
            <person name="Hibbett D.S."/>
            <person name="Martin F."/>
            <person name="Nordberg H.P."/>
            <person name="Cantor M.N."/>
            <person name="Hua S.X."/>
        </authorList>
    </citation>
    <scope>NUCLEOTIDE SEQUENCE [LARGE SCALE GENOMIC DNA]</scope>
    <source>
        <strain evidence="1 2">MAFF 305830</strain>
    </source>
</reference>
<proteinExistence type="predicted"/>
<name>A0A0C3BDQ4_SERVB</name>
<reference evidence="2" key="2">
    <citation type="submission" date="2015-01" db="EMBL/GenBank/DDBJ databases">
        <title>Evolutionary Origins and Diversification of the Mycorrhizal Mutualists.</title>
        <authorList>
            <consortium name="DOE Joint Genome Institute"/>
            <consortium name="Mycorrhizal Genomics Consortium"/>
            <person name="Kohler A."/>
            <person name="Kuo A."/>
            <person name="Nagy L.G."/>
            <person name="Floudas D."/>
            <person name="Copeland A."/>
            <person name="Barry K.W."/>
            <person name="Cichocki N."/>
            <person name="Veneault-Fourrey C."/>
            <person name="LaButti K."/>
            <person name="Lindquist E.A."/>
            <person name="Lipzen A."/>
            <person name="Lundell T."/>
            <person name="Morin E."/>
            <person name="Murat C."/>
            <person name="Riley R."/>
            <person name="Ohm R."/>
            <person name="Sun H."/>
            <person name="Tunlid A."/>
            <person name="Henrissat B."/>
            <person name="Grigoriev I.V."/>
            <person name="Hibbett D.S."/>
            <person name="Martin F."/>
        </authorList>
    </citation>
    <scope>NUCLEOTIDE SEQUENCE [LARGE SCALE GENOMIC DNA]</scope>
    <source>
        <strain evidence="2">MAFF 305830</strain>
    </source>
</reference>
<organism evidence="1 2">
    <name type="scientific">Serendipita vermifera MAFF 305830</name>
    <dbReference type="NCBI Taxonomy" id="933852"/>
    <lineage>
        <taxon>Eukaryota</taxon>
        <taxon>Fungi</taxon>
        <taxon>Dikarya</taxon>
        <taxon>Basidiomycota</taxon>
        <taxon>Agaricomycotina</taxon>
        <taxon>Agaricomycetes</taxon>
        <taxon>Sebacinales</taxon>
        <taxon>Serendipitaceae</taxon>
        <taxon>Serendipita</taxon>
    </lineage>
</organism>
<dbReference type="EMBL" id="KN824288">
    <property type="protein sequence ID" value="KIM29566.1"/>
    <property type="molecule type" value="Genomic_DNA"/>
</dbReference>
<evidence type="ECO:0000313" key="1">
    <source>
        <dbReference type="EMBL" id="KIM29566.1"/>
    </source>
</evidence>
<dbReference type="Proteomes" id="UP000054097">
    <property type="component" value="Unassembled WGS sequence"/>
</dbReference>
<gene>
    <name evidence="1" type="ORF">M408DRAFT_115611</name>
</gene>
<evidence type="ECO:0000313" key="2">
    <source>
        <dbReference type="Proteomes" id="UP000054097"/>
    </source>
</evidence>